<proteinExistence type="predicted"/>
<dbReference type="EMBL" id="PPRF01000020">
    <property type="protein sequence ID" value="PNZ28608.1"/>
    <property type="molecule type" value="Genomic_DNA"/>
</dbReference>
<dbReference type="OrthoDB" id="384378at2"/>
<organism evidence="2 3">
    <name type="scientific">Staphylococcus rostri</name>
    <dbReference type="NCBI Taxonomy" id="522262"/>
    <lineage>
        <taxon>Bacteria</taxon>
        <taxon>Bacillati</taxon>
        <taxon>Bacillota</taxon>
        <taxon>Bacilli</taxon>
        <taxon>Bacillales</taxon>
        <taxon>Staphylococcaceae</taxon>
        <taxon>Staphylococcus</taxon>
    </lineage>
</organism>
<comment type="caution">
    <text evidence="2">The sequence shown here is derived from an EMBL/GenBank/DDBJ whole genome shotgun (WGS) entry which is preliminary data.</text>
</comment>
<evidence type="ECO:0000259" key="1">
    <source>
        <dbReference type="PROSITE" id="PS51707"/>
    </source>
</evidence>
<dbReference type="Proteomes" id="UP000242752">
    <property type="component" value="Unassembled WGS sequence"/>
</dbReference>
<dbReference type="PIRSF" id="PIRSF012526">
    <property type="entry name" value="CYTH_UCP012526"/>
    <property type="match status" value="1"/>
</dbReference>
<gene>
    <name evidence="2" type="ORF">CD122_04090</name>
</gene>
<dbReference type="PROSITE" id="PS51707">
    <property type="entry name" value="CYTH"/>
    <property type="match status" value="1"/>
</dbReference>
<dbReference type="InterPro" id="IPR009195">
    <property type="entry name" value="Uncharacterised_YjbK"/>
</dbReference>
<keyword evidence="3" id="KW-1185">Reference proteome</keyword>
<name>A0A2K3YTQ8_9STAP</name>
<dbReference type="InterPro" id="IPR023577">
    <property type="entry name" value="CYTH_domain"/>
</dbReference>
<accession>A0A2K3YTQ8</accession>
<dbReference type="RefSeq" id="WP_103357735.1">
    <property type="nucleotide sequence ID" value="NZ_CP113107.1"/>
</dbReference>
<dbReference type="CDD" id="cd07762">
    <property type="entry name" value="CYTH-like_Pase_1"/>
    <property type="match status" value="1"/>
</dbReference>
<dbReference type="Gene3D" id="2.40.320.10">
    <property type="entry name" value="Hypothetical Protein Pfu-838710-001"/>
    <property type="match status" value="1"/>
</dbReference>
<sequence length="193" mass="22464">MAIEREIEFKQLLDERIYNDMKANYFPNSNPFTQINYYIDTPDSQIMQHKMALRIRVKDDKQNEMTLKVPDKVGLTEYNHATTFMPQQDVSLPESVVPNDIADVLHQRGIDLSQLIILGSLTTHRLETTVADGLLVLDHSEYLETEDFELEFEVADYDAGYTAFTKILATYELQHQAPLNKVQRFFNQRQKMS</sequence>
<evidence type="ECO:0000313" key="2">
    <source>
        <dbReference type="EMBL" id="PNZ28608.1"/>
    </source>
</evidence>
<evidence type="ECO:0000313" key="3">
    <source>
        <dbReference type="Proteomes" id="UP000242752"/>
    </source>
</evidence>
<dbReference type="SMART" id="SM01118">
    <property type="entry name" value="CYTH"/>
    <property type="match status" value="1"/>
</dbReference>
<dbReference type="SUPFAM" id="SSF55154">
    <property type="entry name" value="CYTH-like phosphatases"/>
    <property type="match status" value="1"/>
</dbReference>
<feature type="domain" description="CYTH" evidence="1">
    <location>
        <begin position="4"/>
        <end position="192"/>
    </location>
</feature>
<dbReference type="InterPro" id="IPR033469">
    <property type="entry name" value="CYTH-like_dom_sf"/>
</dbReference>
<protein>
    <submittedName>
        <fullName evidence="2">Adenylate cyclase</fullName>
    </submittedName>
</protein>
<dbReference type="Pfam" id="PF01928">
    <property type="entry name" value="CYTH"/>
    <property type="match status" value="1"/>
</dbReference>
<reference evidence="2 3" key="1">
    <citation type="submission" date="2017-08" db="EMBL/GenBank/DDBJ databases">
        <title>Draft genome sequences of 64 type strains of genus Staph aureus.</title>
        <authorList>
            <person name="Cole K."/>
            <person name="Golubchik T."/>
            <person name="Russell J."/>
            <person name="Foster D."/>
            <person name="Llewelyn M."/>
            <person name="Wilson D."/>
            <person name="Crook D."/>
            <person name="Paul J."/>
        </authorList>
    </citation>
    <scope>NUCLEOTIDE SEQUENCE [LARGE SCALE GENOMIC DNA]</scope>
    <source>
        <strain evidence="2 3">DSM 21968</strain>
    </source>
</reference>
<dbReference type="AlphaFoldDB" id="A0A2K3YTQ8"/>